<sequence>MKLDWVGPDHDDPARIRVWLSSLIDRDPEHPFQVFLRFPGDGSPAEASAAEIVRTLSRPPEEWRATYLMNNSRDEHLAPSIAGPLWRRRSNPGEPPAVEARELGPIASEPRWSEWLATYVFDPRTCDKTLREIENIDTRADNAKIVTRGIAAGLIVLLGAGVLVGTTVLADGMHDPPLWMRLLLLTFGLLTVLGLGLSIWRIGGGSVARTEAARTRAIEALENDSRRMLPRTVLRDFYVSDRVSDSDVWDAAQQLHALDAAWAGYAELRERRNLTLGQELEILEAEASARIVLDAVGELLNPGSAPAEEQW</sequence>
<evidence type="ECO:0000313" key="3">
    <source>
        <dbReference type="Proteomes" id="UP000831963"/>
    </source>
</evidence>
<feature type="transmembrane region" description="Helical" evidence="1">
    <location>
        <begin position="149"/>
        <end position="170"/>
    </location>
</feature>
<name>A0ABY4IQ62_9MICO</name>
<keyword evidence="1" id="KW-0472">Membrane</keyword>
<gene>
    <name evidence="2" type="ORF">KV396_09870</name>
</gene>
<accession>A0ABY4IQ62</accession>
<dbReference type="EMBL" id="CP078077">
    <property type="protein sequence ID" value="UPL14767.1"/>
    <property type="molecule type" value="Genomic_DNA"/>
</dbReference>
<reference evidence="2 3" key="1">
    <citation type="submission" date="2021-06" db="EMBL/GenBank/DDBJ databases">
        <title>Genome-based taxonomic framework of Microbacterium strains isolated from marine environment, the description of four new species and reclassification of four preexisting species.</title>
        <authorList>
            <person name="Lee S.D."/>
            <person name="Kim S.-M."/>
            <person name="Byeon Y.-S."/>
            <person name="Yang H.L."/>
            <person name="Kim I.S."/>
        </authorList>
    </citation>
    <scope>NUCLEOTIDE SEQUENCE [LARGE SCALE GENOMIC DNA]</scope>
    <source>
        <strain evidence="2 3">SSW1-36</strain>
    </source>
</reference>
<proteinExistence type="predicted"/>
<keyword evidence="3" id="KW-1185">Reference proteome</keyword>
<feature type="transmembrane region" description="Helical" evidence="1">
    <location>
        <begin position="182"/>
        <end position="200"/>
    </location>
</feature>
<dbReference type="Proteomes" id="UP000831963">
    <property type="component" value="Chromosome"/>
</dbReference>
<keyword evidence="1" id="KW-1133">Transmembrane helix</keyword>
<evidence type="ECO:0000256" key="1">
    <source>
        <dbReference type="SAM" id="Phobius"/>
    </source>
</evidence>
<organism evidence="2 3">
    <name type="scientific">Microbacterium galbinum</name>
    <dbReference type="NCBI Taxonomy" id="2851646"/>
    <lineage>
        <taxon>Bacteria</taxon>
        <taxon>Bacillati</taxon>
        <taxon>Actinomycetota</taxon>
        <taxon>Actinomycetes</taxon>
        <taxon>Micrococcales</taxon>
        <taxon>Microbacteriaceae</taxon>
        <taxon>Microbacterium</taxon>
    </lineage>
</organism>
<evidence type="ECO:0008006" key="4">
    <source>
        <dbReference type="Google" id="ProtNLM"/>
    </source>
</evidence>
<evidence type="ECO:0000313" key="2">
    <source>
        <dbReference type="EMBL" id="UPL14767.1"/>
    </source>
</evidence>
<keyword evidence="1" id="KW-0812">Transmembrane</keyword>
<protein>
    <recommendedName>
        <fullName evidence="4">DUF2207 domain-containing protein</fullName>
    </recommendedName>
</protein>